<dbReference type="SMART" id="SM00848">
    <property type="entry name" value="Inhibitor_I29"/>
    <property type="match status" value="1"/>
</dbReference>
<reference evidence="6" key="1">
    <citation type="submission" date="2025-08" db="UniProtKB">
        <authorList>
            <consortium name="Ensembl"/>
        </authorList>
    </citation>
    <scope>IDENTIFICATION</scope>
</reference>
<dbReference type="PROSITE" id="PS00639">
    <property type="entry name" value="THIOL_PROTEASE_HIS"/>
    <property type="match status" value="1"/>
</dbReference>
<dbReference type="Gene3D" id="1.10.287.2250">
    <property type="match status" value="1"/>
</dbReference>
<keyword evidence="7" id="KW-1185">Reference proteome</keyword>
<dbReference type="FunFam" id="3.90.70.10:FF:000332">
    <property type="entry name" value="Cathepsin L1"/>
    <property type="match status" value="1"/>
</dbReference>
<keyword evidence="2" id="KW-1015">Disulfide bond</keyword>
<dbReference type="Proteomes" id="UP001108240">
    <property type="component" value="Unplaced"/>
</dbReference>
<dbReference type="InterPro" id="IPR039417">
    <property type="entry name" value="Peptidase_C1A_papain-like"/>
</dbReference>
<proteinExistence type="inferred from homology"/>
<comment type="similarity">
    <text evidence="1">Belongs to the peptidase C1 family.</text>
</comment>
<dbReference type="InterPro" id="IPR013201">
    <property type="entry name" value="Prot_inhib_I29"/>
</dbReference>
<dbReference type="Pfam" id="PF08246">
    <property type="entry name" value="Inhibitor_I29"/>
    <property type="match status" value="1"/>
</dbReference>
<evidence type="ECO:0000256" key="3">
    <source>
        <dbReference type="SAM" id="SignalP"/>
    </source>
</evidence>
<accession>A0A8C1HT78</accession>
<dbReference type="InterPro" id="IPR013128">
    <property type="entry name" value="Peptidase_C1A"/>
</dbReference>
<evidence type="ECO:0000256" key="1">
    <source>
        <dbReference type="ARBA" id="ARBA00008455"/>
    </source>
</evidence>
<dbReference type="PANTHER" id="PTHR12411">
    <property type="entry name" value="CYSTEINE PROTEASE FAMILY C1-RELATED"/>
    <property type="match status" value="1"/>
</dbReference>
<dbReference type="AlphaFoldDB" id="A0A8C1HT78"/>
<evidence type="ECO:0000259" key="5">
    <source>
        <dbReference type="SMART" id="SM00848"/>
    </source>
</evidence>
<dbReference type="CDD" id="cd02248">
    <property type="entry name" value="Peptidase_C1A"/>
    <property type="match status" value="1"/>
</dbReference>
<protein>
    <submittedName>
        <fullName evidence="6">Cathepsin La</fullName>
    </submittedName>
</protein>
<feature type="signal peptide" evidence="3">
    <location>
        <begin position="1"/>
        <end position="17"/>
    </location>
</feature>
<keyword evidence="3" id="KW-0732">Signal</keyword>
<evidence type="ECO:0000313" key="7">
    <source>
        <dbReference type="Proteomes" id="UP001108240"/>
    </source>
</evidence>
<evidence type="ECO:0000259" key="4">
    <source>
        <dbReference type="SMART" id="SM00645"/>
    </source>
</evidence>
<evidence type="ECO:0000256" key="2">
    <source>
        <dbReference type="ARBA" id="ARBA00023157"/>
    </source>
</evidence>
<dbReference type="InterPro" id="IPR000668">
    <property type="entry name" value="Peptidase_C1A_C"/>
</dbReference>
<dbReference type="Gene3D" id="3.90.70.10">
    <property type="entry name" value="Cysteine proteinases"/>
    <property type="match status" value="1"/>
</dbReference>
<feature type="chain" id="PRO_5039951519" evidence="3">
    <location>
        <begin position="18"/>
        <end position="305"/>
    </location>
</feature>
<feature type="domain" description="Peptidase C1A papain C-terminal" evidence="4">
    <location>
        <begin position="89"/>
        <end position="304"/>
    </location>
</feature>
<dbReference type="SMART" id="SM00645">
    <property type="entry name" value="Pept_C1"/>
    <property type="match status" value="1"/>
</dbReference>
<reference evidence="6" key="2">
    <citation type="submission" date="2025-09" db="UniProtKB">
        <authorList>
            <consortium name="Ensembl"/>
        </authorList>
    </citation>
    <scope>IDENTIFICATION</scope>
</reference>
<dbReference type="PRINTS" id="PR00705">
    <property type="entry name" value="PAPAIN"/>
</dbReference>
<dbReference type="GO" id="GO:0008234">
    <property type="term" value="F:cysteine-type peptidase activity"/>
    <property type="evidence" value="ECO:0007669"/>
    <property type="project" value="InterPro"/>
</dbReference>
<dbReference type="Ensembl" id="ENSCCRT00000079470.2">
    <property type="protein sequence ID" value="ENSCCRP00000073344.2"/>
    <property type="gene ID" value="ENSCCRG00000058422.1"/>
</dbReference>
<dbReference type="InterPro" id="IPR025660">
    <property type="entry name" value="Pept_his_AS"/>
</dbReference>
<feature type="domain" description="Cathepsin propeptide inhibitor" evidence="5">
    <location>
        <begin position="29"/>
        <end position="88"/>
    </location>
</feature>
<dbReference type="GO" id="GO:0006508">
    <property type="term" value="P:proteolysis"/>
    <property type="evidence" value="ECO:0007669"/>
    <property type="project" value="InterPro"/>
</dbReference>
<name>A0A8C1HT78_CYPCA</name>
<dbReference type="PROSITE" id="PS00640">
    <property type="entry name" value="THIOL_PROTEASE_ASN"/>
    <property type="match status" value="1"/>
</dbReference>
<organism evidence="6 7">
    <name type="scientific">Cyprinus carpio carpio</name>
    <dbReference type="NCBI Taxonomy" id="630221"/>
    <lineage>
        <taxon>Eukaryota</taxon>
        <taxon>Metazoa</taxon>
        <taxon>Chordata</taxon>
        <taxon>Craniata</taxon>
        <taxon>Vertebrata</taxon>
        <taxon>Euteleostomi</taxon>
        <taxon>Actinopterygii</taxon>
        <taxon>Neopterygii</taxon>
        <taxon>Teleostei</taxon>
        <taxon>Ostariophysi</taxon>
        <taxon>Cypriniformes</taxon>
        <taxon>Cyprinidae</taxon>
        <taxon>Cyprininae</taxon>
        <taxon>Cyprinus</taxon>
    </lineage>
</organism>
<dbReference type="GeneTree" id="ENSGT00940000153321"/>
<dbReference type="SUPFAM" id="SSF54001">
    <property type="entry name" value="Cysteine proteinases"/>
    <property type="match status" value="1"/>
</dbReference>
<dbReference type="InterPro" id="IPR038765">
    <property type="entry name" value="Papain-like_cys_pep_sf"/>
</dbReference>
<evidence type="ECO:0000313" key="6">
    <source>
        <dbReference type="Ensembl" id="ENSCCRP00000073344.2"/>
    </source>
</evidence>
<dbReference type="InterPro" id="IPR025661">
    <property type="entry name" value="Pept_asp_AS"/>
</dbReference>
<sequence length="305" mass="34538">MRVFLAAFALCLSAVFAAPTLDKQLDNHWEQWKNWHGKKYHEKEEGWRRMVWEKNLQKIELHNLEHSMGTHTYRLGMNRFGDMVFNGNNIEIFRFLLVAYFDGECGSCWAFSTTGAMEGQMFRKTGKLVSLSEQNLVDCSRPEGNEGCNGGLMDQAFQYIKDQNGLDSEESYPYLGTDDQPCHYDPKYSAANDTGFVDIPSGKEHALMKAIAAVGPVSVAIDAGHESFQFYQSGIYYEKECSSEELDHGVLAVGYGFEGEDVDGKKYWIVKNSWSENWGDKGYVYMAKDRHNHCGIATAASYPLV</sequence>
<dbReference type="Pfam" id="PF00112">
    <property type="entry name" value="Peptidase_C1"/>
    <property type="match status" value="1"/>
</dbReference>